<accession>E6QMU6</accession>
<dbReference type="Gene3D" id="2.60.40.2500">
    <property type="match status" value="1"/>
</dbReference>
<dbReference type="Pfam" id="PF10671">
    <property type="entry name" value="TcpQ"/>
    <property type="match status" value="1"/>
</dbReference>
<gene>
    <name evidence="2" type="ORF">CARN6_2049</name>
</gene>
<sequence>MRRLFTASAIAIAASLAGCASQKPWVAPTPYTFWNGLGAASSVVSQVFDDGATTYIMVRPGVPISQAVVVDASGRTHVMQLAQDGAYLTFAGVYSQVRLDSMGHWYAVVNPLPKPAPGQIKSLVQTSAASAPKVVTNGTPVAVATPISQAPLMPVVKPSASSPSEQQVEVHETAQTAQLQTGVAVHLAPAAYAQWNQAVAAGGPVPLDDAVLRIAPKDGSRNVAIDGLDGNMPVAWTAGTRLHALRDVIGAAHAYAVISANGLTIKPLHDAAILPVKAQAPTPKPVMVDYTLHAGDPIEDQLRGWAKQAGWTLIWDAPQDWVVPGNATFGHDFQAAAKSVLEALSKNGADIRGDLYPANHTLVVHAAGQHE</sequence>
<organism evidence="2">
    <name type="scientific">mine drainage metagenome</name>
    <dbReference type="NCBI Taxonomy" id="410659"/>
    <lineage>
        <taxon>unclassified sequences</taxon>
        <taxon>metagenomes</taxon>
        <taxon>ecological metagenomes</taxon>
    </lineage>
</organism>
<evidence type="ECO:0000259" key="1">
    <source>
        <dbReference type="Pfam" id="PF10671"/>
    </source>
</evidence>
<name>E6QMU6_9ZZZZ</name>
<protein>
    <recommendedName>
        <fullName evidence="1">Toxin co-regulated pilus biosynthesis protein Q C-terminal domain-containing protein</fullName>
    </recommendedName>
</protein>
<dbReference type="InterPro" id="IPR018927">
    <property type="entry name" value="Pilus_synth_Q_C"/>
</dbReference>
<evidence type="ECO:0000313" key="2">
    <source>
        <dbReference type="EMBL" id="CBI08567.1"/>
    </source>
</evidence>
<dbReference type="InterPro" id="IPR038161">
    <property type="entry name" value="VirB9/CagX/TrbG_C_sf"/>
</dbReference>
<feature type="domain" description="Toxin co-regulated pilus biosynthesis protein Q C-terminal" evidence="1">
    <location>
        <begin position="290"/>
        <end position="365"/>
    </location>
</feature>
<dbReference type="Gene3D" id="3.55.50.70">
    <property type="match status" value="1"/>
</dbReference>
<proteinExistence type="predicted"/>
<dbReference type="PROSITE" id="PS51257">
    <property type="entry name" value="PROKAR_LIPOPROTEIN"/>
    <property type="match status" value="1"/>
</dbReference>
<dbReference type="EMBL" id="CABQ01000240">
    <property type="protein sequence ID" value="CBI08567.1"/>
    <property type="molecule type" value="Genomic_DNA"/>
</dbReference>
<comment type="caution">
    <text evidence="2">The sequence shown here is derived from an EMBL/GenBank/DDBJ whole genome shotgun (WGS) entry which is preliminary data.</text>
</comment>
<dbReference type="AlphaFoldDB" id="E6QMU6"/>
<reference evidence="2" key="1">
    <citation type="submission" date="2009-10" db="EMBL/GenBank/DDBJ databases">
        <title>Diversity of trophic interactions inside an arsenic-rich microbial ecosystem.</title>
        <authorList>
            <person name="Bertin P.N."/>
            <person name="Heinrich-Salmeron A."/>
            <person name="Pelletier E."/>
            <person name="Goulhen-Chollet F."/>
            <person name="Arsene-Ploetze F."/>
            <person name="Gallien S."/>
            <person name="Calteau A."/>
            <person name="Vallenet D."/>
            <person name="Casiot C."/>
            <person name="Chane-Woon-Ming B."/>
            <person name="Giloteaux L."/>
            <person name="Barakat M."/>
            <person name="Bonnefoy V."/>
            <person name="Bruneel O."/>
            <person name="Chandler M."/>
            <person name="Cleiss J."/>
            <person name="Duran R."/>
            <person name="Elbaz-Poulichet F."/>
            <person name="Fonknechten N."/>
            <person name="Lauga B."/>
            <person name="Mornico D."/>
            <person name="Ortet P."/>
            <person name="Schaeffer C."/>
            <person name="Siguier P."/>
            <person name="Alexander Thil Smith A."/>
            <person name="Van Dorsselaer A."/>
            <person name="Weissenbach J."/>
            <person name="Medigue C."/>
            <person name="Le Paslier D."/>
        </authorList>
    </citation>
    <scope>NUCLEOTIDE SEQUENCE</scope>
</reference>